<evidence type="ECO:0000256" key="1">
    <source>
        <dbReference type="SAM" id="SignalP"/>
    </source>
</evidence>
<name>A0A9Q8Q8P8_9HYPO</name>
<dbReference type="KEGG" id="ptkz:JDV02_002436"/>
<keyword evidence="1" id="KW-0732">Signal</keyword>
<reference evidence="2" key="1">
    <citation type="submission" date="2021-11" db="EMBL/GenBank/DDBJ databases">
        <title>Purpureocillium_takamizusanense_genome.</title>
        <authorList>
            <person name="Nguyen N.-H."/>
        </authorList>
    </citation>
    <scope>NUCLEOTIDE SEQUENCE</scope>
    <source>
        <strain evidence="2">PT3</strain>
    </source>
</reference>
<dbReference type="AlphaFoldDB" id="A0A9Q8Q8P8"/>
<sequence>MKASTAFVAATTIAPIVLTSAIRIDSSLPDGVYDAIPDESNNDNNAIGHHHHHIIRRDFMSGPDTRRRTTTTDTPAAATAALSARQQGVPIPPRCQGEACLRPIREALPIPDGKSFCRDPATRNMTSSDYHAALNLLFESPLYWVPPQTARFALHRGAVAYVCNFVDWNSASLVEFMAAMDDLDRECGVGVAGKRSLAEWDKFYGREARGWDICRLEYQDAGGIDSELMDVVDDGCETYLSGVRSWFRSGSCKHGNSGTALFSKMKELFTWYKAPGEDMETGKL</sequence>
<accession>A0A9Q8Q8P8</accession>
<feature type="chain" id="PRO_5040270038" evidence="1">
    <location>
        <begin position="22"/>
        <end position="284"/>
    </location>
</feature>
<dbReference type="OrthoDB" id="5146260at2759"/>
<evidence type="ECO:0000313" key="2">
    <source>
        <dbReference type="EMBL" id="UNI15954.1"/>
    </source>
</evidence>
<dbReference type="Proteomes" id="UP000829364">
    <property type="component" value="Chromosome 2"/>
</dbReference>
<proteinExistence type="predicted"/>
<dbReference type="GeneID" id="72064397"/>
<keyword evidence="3" id="KW-1185">Reference proteome</keyword>
<gene>
    <name evidence="2" type="ORF">JDV02_002436</name>
</gene>
<evidence type="ECO:0000313" key="3">
    <source>
        <dbReference type="Proteomes" id="UP000829364"/>
    </source>
</evidence>
<feature type="signal peptide" evidence="1">
    <location>
        <begin position="1"/>
        <end position="21"/>
    </location>
</feature>
<dbReference type="EMBL" id="CP086355">
    <property type="protein sequence ID" value="UNI15954.1"/>
    <property type="molecule type" value="Genomic_DNA"/>
</dbReference>
<protein>
    <submittedName>
        <fullName evidence="2">Uncharacterized protein</fullName>
    </submittedName>
</protein>
<dbReference type="RefSeq" id="XP_047839435.1">
    <property type="nucleotide sequence ID" value="XM_047983464.1"/>
</dbReference>
<organism evidence="2 3">
    <name type="scientific">Purpureocillium takamizusanense</name>
    <dbReference type="NCBI Taxonomy" id="2060973"/>
    <lineage>
        <taxon>Eukaryota</taxon>
        <taxon>Fungi</taxon>
        <taxon>Dikarya</taxon>
        <taxon>Ascomycota</taxon>
        <taxon>Pezizomycotina</taxon>
        <taxon>Sordariomycetes</taxon>
        <taxon>Hypocreomycetidae</taxon>
        <taxon>Hypocreales</taxon>
        <taxon>Ophiocordycipitaceae</taxon>
        <taxon>Purpureocillium</taxon>
    </lineage>
</organism>